<evidence type="ECO:0000256" key="9">
    <source>
        <dbReference type="ARBA" id="ARBA00022777"/>
    </source>
</evidence>
<evidence type="ECO:0000256" key="8">
    <source>
        <dbReference type="ARBA" id="ARBA00022741"/>
    </source>
</evidence>
<gene>
    <name evidence="14" type="ORF">VroAM7_48200</name>
</gene>
<dbReference type="InterPro" id="IPR036890">
    <property type="entry name" value="HATPase_C_sf"/>
</dbReference>
<reference evidence="15" key="1">
    <citation type="submission" date="2019-07" db="EMBL/GenBank/DDBJ databases">
        <title>Complete Genome Sequences of Vibrion rotiferianus strain AM7.</title>
        <authorList>
            <person name="Miyazaki K."/>
            <person name="Wiseschart A."/>
            <person name="Pootanakit K."/>
            <person name="Ishimori K."/>
            <person name="Kitahara K."/>
        </authorList>
    </citation>
    <scope>NUCLEOTIDE SEQUENCE [LARGE SCALE GENOMIC DNA]</scope>
    <source>
        <strain evidence="15">AM7</strain>
    </source>
</reference>
<evidence type="ECO:0000256" key="7">
    <source>
        <dbReference type="ARBA" id="ARBA00022692"/>
    </source>
</evidence>
<keyword evidence="6" id="KW-0808">Transferase</keyword>
<evidence type="ECO:0000256" key="1">
    <source>
        <dbReference type="ARBA" id="ARBA00000085"/>
    </source>
</evidence>
<dbReference type="InterPro" id="IPR003661">
    <property type="entry name" value="HisK_dim/P_dom"/>
</dbReference>
<evidence type="ECO:0000256" key="13">
    <source>
        <dbReference type="ARBA" id="ARBA00023136"/>
    </source>
</evidence>
<evidence type="ECO:0000256" key="12">
    <source>
        <dbReference type="ARBA" id="ARBA00023012"/>
    </source>
</evidence>
<keyword evidence="11" id="KW-1133">Transmembrane helix</keyword>
<dbReference type="EMBL" id="AP019799">
    <property type="protein sequence ID" value="BBL92167.1"/>
    <property type="molecule type" value="Genomic_DNA"/>
</dbReference>
<keyword evidence="7" id="KW-0812">Transmembrane</keyword>
<keyword evidence="8" id="KW-0547">Nucleotide-binding</keyword>
<keyword evidence="4" id="KW-1003">Cell membrane</keyword>
<name>A0A510IF45_9VIBR</name>
<dbReference type="InterPro" id="IPR036097">
    <property type="entry name" value="HisK_dim/P_sf"/>
</dbReference>
<dbReference type="PANTHER" id="PTHR45528:SF1">
    <property type="entry name" value="SENSOR HISTIDINE KINASE CPXA"/>
    <property type="match status" value="1"/>
</dbReference>
<accession>A0A510IF45</accession>
<evidence type="ECO:0000256" key="10">
    <source>
        <dbReference type="ARBA" id="ARBA00022840"/>
    </source>
</evidence>
<evidence type="ECO:0000256" key="2">
    <source>
        <dbReference type="ARBA" id="ARBA00004651"/>
    </source>
</evidence>
<comment type="catalytic activity">
    <reaction evidence="1">
        <text>ATP + protein L-histidine = ADP + protein N-phospho-L-histidine.</text>
        <dbReference type="EC" id="2.7.13.3"/>
    </reaction>
</comment>
<dbReference type="Gene3D" id="1.10.287.130">
    <property type="match status" value="1"/>
</dbReference>
<evidence type="ECO:0000256" key="11">
    <source>
        <dbReference type="ARBA" id="ARBA00022989"/>
    </source>
</evidence>
<proteinExistence type="predicted"/>
<dbReference type="SUPFAM" id="SSF47384">
    <property type="entry name" value="Homodimeric domain of signal transducing histidine kinase"/>
    <property type="match status" value="1"/>
</dbReference>
<comment type="subcellular location">
    <subcellularLocation>
        <location evidence="2">Cell membrane</location>
        <topology evidence="2">Multi-pass membrane protein</topology>
    </subcellularLocation>
</comment>
<dbReference type="SUPFAM" id="SSF55874">
    <property type="entry name" value="ATPase domain of HSP90 chaperone/DNA topoisomerase II/histidine kinase"/>
    <property type="match status" value="1"/>
</dbReference>
<dbReference type="SMART" id="SM00388">
    <property type="entry name" value="HisKA"/>
    <property type="match status" value="1"/>
</dbReference>
<dbReference type="AlphaFoldDB" id="A0A510IF45"/>
<keyword evidence="10" id="KW-0067">ATP-binding</keyword>
<keyword evidence="12" id="KW-0902">Two-component regulatory system</keyword>
<dbReference type="CDD" id="cd00082">
    <property type="entry name" value="HisKA"/>
    <property type="match status" value="1"/>
</dbReference>
<dbReference type="EC" id="2.7.13.3" evidence="3"/>
<dbReference type="InterPro" id="IPR050398">
    <property type="entry name" value="HssS/ArlS-like"/>
</dbReference>
<evidence type="ECO:0000313" key="14">
    <source>
        <dbReference type="EMBL" id="BBL92167.1"/>
    </source>
</evidence>
<evidence type="ECO:0000256" key="4">
    <source>
        <dbReference type="ARBA" id="ARBA00022475"/>
    </source>
</evidence>
<dbReference type="RefSeq" id="WP_088879239.1">
    <property type="nucleotide sequence ID" value="NZ_AP019799.1"/>
</dbReference>
<evidence type="ECO:0000313" key="15">
    <source>
        <dbReference type="Proteomes" id="UP000315115"/>
    </source>
</evidence>
<dbReference type="GO" id="GO:0005886">
    <property type="term" value="C:plasma membrane"/>
    <property type="evidence" value="ECO:0007669"/>
    <property type="project" value="UniProtKB-SubCell"/>
</dbReference>
<organism evidence="14 15">
    <name type="scientific">Vibrio rotiferianus</name>
    <dbReference type="NCBI Taxonomy" id="190895"/>
    <lineage>
        <taxon>Bacteria</taxon>
        <taxon>Pseudomonadati</taxon>
        <taxon>Pseudomonadota</taxon>
        <taxon>Gammaproteobacteria</taxon>
        <taxon>Vibrionales</taxon>
        <taxon>Vibrionaceae</taxon>
        <taxon>Vibrio</taxon>
    </lineage>
</organism>
<dbReference type="GO" id="GO:0005524">
    <property type="term" value="F:ATP binding"/>
    <property type="evidence" value="ECO:0007669"/>
    <property type="project" value="UniProtKB-KW"/>
</dbReference>
<dbReference type="GeneID" id="47653835"/>
<keyword evidence="13" id="KW-0472">Membrane</keyword>
<dbReference type="Gene3D" id="3.30.565.10">
    <property type="entry name" value="Histidine kinase-like ATPase, C-terminal domain"/>
    <property type="match status" value="1"/>
</dbReference>
<keyword evidence="5" id="KW-0597">Phosphoprotein</keyword>
<evidence type="ECO:0000256" key="3">
    <source>
        <dbReference type="ARBA" id="ARBA00012438"/>
    </source>
</evidence>
<evidence type="ECO:0000256" key="6">
    <source>
        <dbReference type="ARBA" id="ARBA00022679"/>
    </source>
</evidence>
<dbReference type="Proteomes" id="UP000315115">
    <property type="component" value="Chromosome 2"/>
</dbReference>
<dbReference type="PANTHER" id="PTHR45528">
    <property type="entry name" value="SENSOR HISTIDINE KINASE CPXA"/>
    <property type="match status" value="1"/>
</dbReference>
<dbReference type="Pfam" id="PF00512">
    <property type="entry name" value="HisKA"/>
    <property type="match status" value="1"/>
</dbReference>
<evidence type="ECO:0000256" key="5">
    <source>
        <dbReference type="ARBA" id="ARBA00022553"/>
    </source>
</evidence>
<dbReference type="GO" id="GO:0000155">
    <property type="term" value="F:phosphorelay sensor kinase activity"/>
    <property type="evidence" value="ECO:0007669"/>
    <property type="project" value="InterPro"/>
</dbReference>
<keyword evidence="9 14" id="KW-0418">Kinase</keyword>
<protein>
    <recommendedName>
        <fullName evidence="3">histidine kinase</fullName>
        <ecNumber evidence="3">2.7.13.3</ecNumber>
    </recommendedName>
</protein>
<dbReference type="KEGG" id="vro:BSZ04_00920"/>
<sequence length="417" mass="48194">MDKATDSKHKEYPSIYRKIRWGFGLMTFAMFTLFWSLIYVAENKLEVLSLHHWLDTEVELYKDNYQKMGWDAPLPNVMEFDTYWSEAPTPSWLLSFKFPGFYEYLLGDEDKHFVVFDHPSGKGVMYIVFQDDSDDYLDEYESSLHQFTFLLGGVFSIIMVGYGVYMVRILSRPLTKIEDKIAYMPPDQPMFEVDTNFSETRHIEQTLLDSKNEIAGYFRREQEFSRFASHELRTPIMVIKGSADILSRVPEQPRVAQKAITRMQSAGEEMRVLTEAFLLLGKEKIEPQHYGDHELLSCLNRQLEELAPLFAKQGAEYQLKESASGVAHAPESFVTIVINNLIKNAFSYSVGDIEIELDSTELVVTNRHDGNETYNAGYGCGLVIVQRICERMNWHFELEDDGVRFTARVGFRADIAE</sequence>